<evidence type="ECO:0000313" key="2">
    <source>
        <dbReference type="Proteomes" id="UP000181903"/>
    </source>
</evidence>
<name>A0ABY0RF28_9PSED</name>
<proteinExistence type="predicted"/>
<keyword evidence="2" id="KW-1185">Reference proteome</keyword>
<reference evidence="1 2" key="1">
    <citation type="submission" date="2016-10" db="EMBL/GenBank/DDBJ databases">
        <authorList>
            <person name="Varghese N."/>
            <person name="Submissions S."/>
        </authorList>
    </citation>
    <scope>NUCLEOTIDE SEQUENCE [LARGE SCALE GENOMIC DNA]</scope>
    <source>
        <strain evidence="1 2">BS2776</strain>
    </source>
</reference>
<dbReference type="Proteomes" id="UP000181903">
    <property type="component" value="Chromosome I"/>
</dbReference>
<sequence>MTKIIPAFEQARRRGTALSASVNDAMDDIEMFT</sequence>
<evidence type="ECO:0000313" key="1">
    <source>
        <dbReference type="EMBL" id="SDN91316.1"/>
    </source>
</evidence>
<accession>A0ABY0RF28</accession>
<organism evidence="1 2">
    <name type="scientific">Pseudomonas poae</name>
    <dbReference type="NCBI Taxonomy" id="200451"/>
    <lineage>
        <taxon>Bacteria</taxon>
        <taxon>Pseudomonadati</taxon>
        <taxon>Pseudomonadota</taxon>
        <taxon>Gammaproteobacteria</taxon>
        <taxon>Pseudomonadales</taxon>
        <taxon>Pseudomonadaceae</taxon>
        <taxon>Pseudomonas</taxon>
    </lineage>
</organism>
<gene>
    <name evidence="1" type="ORF">SAMN04490208_1896</name>
</gene>
<protein>
    <submittedName>
        <fullName evidence="1">Uncharacterized protein</fullName>
    </submittedName>
</protein>
<dbReference type="EMBL" id="LT629706">
    <property type="protein sequence ID" value="SDN91316.1"/>
    <property type="molecule type" value="Genomic_DNA"/>
</dbReference>